<protein>
    <submittedName>
        <fullName evidence="1">Heterokaryon incompatibility protein 6, OR allele</fullName>
    </submittedName>
</protein>
<organism evidence="1 2">
    <name type="scientific">Passalora fulva</name>
    <name type="common">Tomato leaf mold</name>
    <name type="synonym">Cladosporium fulvum</name>
    <dbReference type="NCBI Taxonomy" id="5499"/>
    <lineage>
        <taxon>Eukaryota</taxon>
        <taxon>Fungi</taxon>
        <taxon>Dikarya</taxon>
        <taxon>Ascomycota</taxon>
        <taxon>Pezizomycotina</taxon>
        <taxon>Dothideomycetes</taxon>
        <taxon>Dothideomycetidae</taxon>
        <taxon>Mycosphaerellales</taxon>
        <taxon>Mycosphaerellaceae</taxon>
        <taxon>Fulvia</taxon>
    </lineage>
</organism>
<dbReference type="RefSeq" id="XP_047765833.1">
    <property type="nucleotide sequence ID" value="XM_047908644.1"/>
</dbReference>
<name>A0A9Q8PFH8_PASFU</name>
<dbReference type="PANTHER" id="PTHR24148:SF64">
    <property type="entry name" value="HETEROKARYON INCOMPATIBILITY DOMAIN-CONTAINING PROTEIN"/>
    <property type="match status" value="1"/>
</dbReference>
<reference evidence="1" key="2">
    <citation type="journal article" date="2022" name="Microb. Genom.">
        <title>A chromosome-scale genome assembly of the tomato pathogen Cladosporium fulvum reveals a compartmentalized genome architecture and the presence of a dispensable chromosome.</title>
        <authorList>
            <person name="Zaccaron A.Z."/>
            <person name="Chen L.H."/>
            <person name="Samaras A."/>
            <person name="Stergiopoulos I."/>
        </authorList>
    </citation>
    <scope>NUCLEOTIDE SEQUENCE</scope>
    <source>
        <strain evidence="1">Race5_Kim</strain>
    </source>
</reference>
<dbReference type="Proteomes" id="UP000756132">
    <property type="component" value="Chromosome 9"/>
</dbReference>
<dbReference type="GeneID" id="71989374"/>
<keyword evidence="2" id="KW-1185">Reference proteome</keyword>
<proteinExistence type="predicted"/>
<reference evidence="1" key="1">
    <citation type="submission" date="2021-12" db="EMBL/GenBank/DDBJ databases">
        <authorList>
            <person name="Zaccaron A."/>
            <person name="Stergiopoulos I."/>
        </authorList>
    </citation>
    <scope>NUCLEOTIDE SEQUENCE</scope>
    <source>
        <strain evidence="1">Race5_Kim</strain>
    </source>
</reference>
<dbReference type="OrthoDB" id="3650724at2759"/>
<dbReference type="AlphaFoldDB" id="A0A9Q8PFH8"/>
<dbReference type="InterPro" id="IPR052895">
    <property type="entry name" value="HetReg/Transcr_Mod"/>
</dbReference>
<evidence type="ECO:0000313" key="2">
    <source>
        <dbReference type="Proteomes" id="UP000756132"/>
    </source>
</evidence>
<sequence>MIHRSYERAEYCGAFIRGIMNASIICAVKRGSREMDKTLMSAVHFDCSEPRDKIFGLLGLVPEPEQRLLQRPDYTRPVEHVFTGATRAAIHACRRLWLLSTVTVIRPDAQATGMYDLPSWVPQFAAEWHKGPKGIGNFSHRGCDDMQPLQIDERTAHNILRVQGVHVGTVAYMNAPLEAEIFSGIVLLAGYFHQILLHIVERNALPSSSDKSFSILYKALAQWDDYHHLLERDMYSAFLAFLYECQQNLPDWHSSRVPIIPHEAKNQSSSAFFQDHLKINAVKRTFFVTCDGQAGQATSRVQAGDQVCILFGSELPFVLQKVAGHFVLIGTARLTEVMDGQYIAQLEQNGGLPAATQWFEIH</sequence>
<accession>A0A9Q8PFH8</accession>
<dbReference type="KEGG" id="ffu:CLAFUR5_09496"/>
<dbReference type="Pfam" id="PF26639">
    <property type="entry name" value="Het-6_barrel"/>
    <property type="match status" value="1"/>
</dbReference>
<dbReference type="EMBL" id="CP090171">
    <property type="protein sequence ID" value="UJO21467.1"/>
    <property type="molecule type" value="Genomic_DNA"/>
</dbReference>
<evidence type="ECO:0000313" key="1">
    <source>
        <dbReference type="EMBL" id="UJO21467.1"/>
    </source>
</evidence>
<gene>
    <name evidence="1" type="ORF">CLAFUR5_09496</name>
</gene>
<dbReference type="PANTHER" id="PTHR24148">
    <property type="entry name" value="ANKYRIN REPEAT DOMAIN-CONTAINING PROTEIN 39 HOMOLOG-RELATED"/>
    <property type="match status" value="1"/>
</dbReference>